<evidence type="ECO:0000313" key="2">
    <source>
        <dbReference type="EMBL" id="MDT3403696.1"/>
    </source>
</evidence>
<reference evidence="3" key="1">
    <citation type="submission" date="2023-07" db="EMBL/GenBank/DDBJ databases">
        <title>Functional and genomic diversity of the sorghum phyllosphere microbiome.</title>
        <authorList>
            <person name="Shade A."/>
        </authorList>
    </citation>
    <scope>NUCLEOTIDE SEQUENCE [LARGE SCALE GENOMIC DNA]</scope>
    <source>
        <strain evidence="3">SORGH_AS_0422</strain>
    </source>
</reference>
<evidence type="ECO:0000256" key="1">
    <source>
        <dbReference type="SAM" id="SignalP"/>
    </source>
</evidence>
<comment type="caution">
    <text evidence="2">The sequence shown here is derived from an EMBL/GenBank/DDBJ whole genome shotgun (WGS) entry which is preliminary data.</text>
</comment>
<accession>A0ABU3GV91</accession>
<organism evidence="2 3">
    <name type="scientific">Mucilaginibacter terrae</name>
    <dbReference type="NCBI Taxonomy" id="1955052"/>
    <lineage>
        <taxon>Bacteria</taxon>
        <taxon>Pseudomonadati</taxon>
        <taxon>Bacteroidota</taxon>
        <taxon>Sphingobacteriia</taxon>
        <taxon>Sphingobacteriales</taxon>
        <taxon>Sphingobacteriaceae</taxon>
        <taxon>Mucilaginibacter</taxon>
    </lineage>
</organism>
<sequence>MKTTLIIALAMLACGISFAQTVVNRSYPVKAGQPILLKFDYPVVKISTWDKNEVAVTAKVSINDGENDDALVLESETIDGVLQISNKIKDMKNLPHRYTVWEGEKKTIFKTEDDFKAYKSKAGNIRSYSNGVDLDIKLEIKVPANSPTEVKAIYGLVYLANFYGPVKVDATYGGIDATLDKARAGQITATTSYGRIYSNLDLTLTDKTNRDFFTSITAQPGKGPSYTLKSTYGKIYMRKP</sequence>
<proteinExistence type="predicted"/>
<dbReference type="EMBL" id="JAVLVU010000001">
    <property type="protein sequence ID" value="MDT3403696.1"/>
    <property type="molecule type" value="Genomic_DNA"/>
</dbReference>
<dbReference type="Proteomes" id="UP001258315">
    <property type="component" value="Unassembled WGS sequence"/>
</dbReference>
<protein>
    <submittedName>
        <fullName evidence="2">Uncharacterized protein</fullName>
    </submittedName>
</protein>
<feature type="chain" id="PRO_5045371667" evidence="1">
    <location>
        <begin position="20"/>
        <end position="240"/>
    </location>
</feature>
<feature type="signal peptide" evidence="1">
    <location>
        <begin position="1"/>
        <end position="19"/>
    </location>
</feature>
<name>A0ABU3GV91_9SPHI</name>
<evidence type="ECO:0000313" key="3">
    <source>
        <dbReference type="Proteomes" id="UP001258315"/>
    </source>
</evidence>
<gene>
    <name evidence="2" type="ORF">QE417_002768</name>
</gene>
<keyword evidence="3" id="KW-1185">Reference proteome</keyword>
<dbReference type="RefSeq" id="WP_311950918.1">
    <property type="nucleotide sequence ID" value="NZ_JAVLVU010000001.1"/>
</dbReference>
<keyword evidence="1" id="KW-0732">Signal</keyword>